<dbReference type="VEuPathDB" id="TriTrypDB:ADEAN_000165700"/>
<reference evidence="2 3" key="1">
    <citation type="submission" date="2020-08" db="EMBL/GenBank/DDBJ databases">
        <authorList>
            <person name="Newling K."/>
            <person name="Davey J."/>
            <person name="Forrester S."/>
        </authorList>
    </citation>
    <scope>NUCLEOTIDE SEQUENCE [LARGE SCALE GENOMIC DNA]</scope>
    <source>
        <strain evidence="3">Crithidia deanei Carvalho (ATCC PRA-265)</strain>
    </source>
</reference>
<proteinExistence type="predicted"/>
<evidence type="ECO:0000313" key="2">
    <source>
        <dbReference type="EMBL" id="CAD2214213.1"/>
    </source>
</evidence>
<dbReference type="AlphaFoldDB" id="A0A7G2C615"/>
<feature type="transmembrane region" description="Helical" evidence="1">
    <location>
        <begin position="20"/>
        <end position="45"/>
    </location>
</feature>
<dbReference type="OrthoDB" id="239778at2759"/>
<keyword evidence="1" id="KW-0472">Membrane</keyword>
<keyword evidence="1" id="KW-1133">Transmembrane helix</keyword>
<evidence type="ECO:0000313" key="3">
    <source>
        <dbReference type="Proteomes" id="UP000515908"/>
    </source>
</evidence>
<sequence length="209" mass="23206">MSSILQYTLQEEDDAIVCDFGPAFFAGARSGSGFGAIGSALVGFYSYKRMKKDQREADTELGLKRGQVNKNFSSWVVVRGLKTQPMLACGCLALALTTSFKIVKYCLASQRCYEFYLDDLAFNEMEEERMINPQLAKEIAKLTDEKTPLPQQQEGSLAGVVAQAKRMKPLALRRPTYMDGVAVGLAGSILDCWVPQKPLHRYFNMCAGF</sequence>
<name>A0A7G2C615_9TRYP</name>
<keyword evidence="3" id="KW-1185">Reference proteome</keyword>
<gene>
    <name evidence="2" type="ORF">ADEAN_000165700</name>
</gene>
<organism evidence="2 3">
    <name type="scientific">Angomonas deanei</name>
    <dbReference type="NCBI Taxonomy" id="59799"/>
    <lineage>
        <taxon>Eukaryota</taxon>
        <taxon>Discoba</taxon>
        <taxon>Euglenozoa</taxon>
        <taxon>Kinetoplastea</taxon>
        <taxon>Metakinetoplastina</taxon>
        <taxon>Trypanosomatida</taxon>
        <taxon>Trypanosomatidae</taxon>
        <taxon>Strigomonadinae</taxon>
        <taxon>Angomonas</taxon>
    </lineage>
</organism>
<evidence type="ECO:0000256" key="1">
    <source>
        <dbReference type="SAM" id="Phobius"/>
    </source>
</evidence>
<dbReference type="Proteomes" id="UP000515908">
    <property type="component" value="Chromosome 03"/>
</dbReference>
<dbReference type="EMBL" id="LR877147">
    <property type="protein sequence ID" value="CAD2214213.1"/>
    <property type="molecule type" value="Genomic_DNA"/>
</dbReference>
<accession>A0A7G2C615</accession>
<keyword evidence="1" id="KW-0812">Transmembrane</keyword>
<protein>
    <submittedName>
        <fullName evidence="2">Uncharacterized protein</fullName>
    </submittedName>
</protein>